<evidence type="ECO:0000313" key="2">
    <source>
        <dbReference type="EMBL" id="VAW27190.1"/>
    </source>
</evidence>
<proteinExistence type="predicted"/>
<dbReference type="AlphaFoldDB" id="A0A3B0UDK9"/>
<accession>A0A3B0UDK9</accession>
<organism evidence="2">
    <name type="scientific">hydrothermal vent metagenome</name>
    <dbReference type="NCBI Taxonomy" id="652676"/>
    <lineage>
        <taxon>unclassified sequences</taxon>
        <taxon>metagenomes</taxon>
        <taxon>ecological metagenomes</taxon>
    </lineage>
</organism>
<feature type="compositionally biased region" description="Basic residues" evidence="1">
    <location>
        <begin position="73"/>
        <end position="87"/>
    </location>
</feature>
<feature type="non-terminal residue" evidence="2">
    <location>
        <position position="359"/>
    </location>
</feature>
<gene>
    <name evidence="2" type="ORF">MNBD_BACTEROID06-730</name>
</gene>
<name>A0A3B0UDK9_9ZZZZ</name>
<feature type="region of interest" description="Disordered" evidence="1">
    <location>
        <begin position="41"/>
        <end position="87"/>
    </location>
</feature>
<evidence type="ECO:0000256" key="1">
    <source>
        <dbReference type="SAM" id="MobiDB-lite"/>
    </source>
</evidence>
<protein>
    <submittedName>
        <fullName evidence="2">Mobile element protein</fullName>
    </submittedName>
</protein>
<reference evidence="2" key="1">
    <citation type="submission" date="2018-06" db="EMBL/GenBank/DDBJ databases">
        <authorList>
            <person name="Zhirakovskaya E."/>
        </authorList>
    </citation>
    <scope>NUCLEOTIDE SEQUENCE</scope>
</reference>
<sequence>MPKLPNFSEEELTPNVLQLLEVSHYQRELIQALRDEVAQLKGNKAKPRIRPSNMDKDAGNGKGGNSSNDKKRSGSSKKKKTKELKIHKKKTIKADDVPAGSEFKGYKEFVVQDIEINPYNTLYRMERWKTPSGNYVVGKLPSSLKGHFGSKLVSYTLYQYYQCHVTQPLLLEELHEFGVDISSGQINNILIGDHDDFHAEKDEILSTGLEISPYIQTDDTGARHKGKNGYCTHIGNEFFAWFESTGSKSRINFLKLLRAGNTDYVLNADAIEYMGEKKLPKRELQLLKSCLEQTFGDEAAWQQHLNTMEICKERHVKIATEGALLGAVTARGFNKELVVLSDDAGQFNVLLHALCWIHA</sequence>
<dbReference type="EMBL" id="UOES01000194">
    <property type="protein sequence ID" value="VAW27190.1"/>
    <property type="molecule type" value="Genomic_DNA"/>
</dbReference>